<evidence type="ECO:0000256" key="4">
    <source>
        <dbReference type="ARBA" id="ARBA00023157"/>
    </source>
</evidence>
<feature type="domain" description="Peptidase S1" evidence="10">
    <location>
        <begin position="281"/>
        <end position="511"/>
    </location>
</feature>
<keyword evidence="11" id="KW-0812">Transmembrane</keyword>
<evidence type="ECO:0000256" key="8">
    <source>
        <dbReference type="SAM" id="SignalP"/>
    </source>
</evidence>
<evidence type="ECO:0000313" key="12">
    <source>
        <dbReference type="Proteomes" id="UP000507470"/>
    </source>
</evidence>
<feature type="compositionally biased region" description="Low complexity" evidence="7">
    <location>
        <begin position="226"/>
        <end position="257"/>
    </location>
</feature>
<name>A0A6J8B9H8_MYTCO</name>
<dbReference type="InterPro" id="IPR009003">
    <property type="entry name" value="Peptidase_S1_PA"/>
</dbReference>
<dbReference type="SUPFAM" id="SSF50494">
    <property type="entry name" value="Trypsin-like serine proteases"/>
    <property type="match status" value="1"/>
</dbReference>
<evidence type="ECO:0000256" key="1">
    <source>
        <dbReference type="ARBA" id="ARBA00022670"/>
    </source>
</evidence>
<dbReference type="Gene3D" id="4.10.400.10">
    <property type="entry name" value="Low-density Lipoprotein Receptor"/>
    <property type="match status" value="1"/>
</dbReference>
<dbReference type="Pfam" id="PF02140">
    <property type="entry name" value="SUEL_Lectin"/>
    <property type="match status" value="1"/>
</dbReference>
<evidence type="ECO:0000256" key="6">
    <source>
        <dbReference type="RuleBase" id="RU363034"/>
    </source>
</evidence>
<evidence type="ECO:0000256" key="3">
    <source>
        <dbReference type="ARBA" id="ARBA00022825"/>
    </source>
</evidence>
<dbReference type="InterPro" id="IPR036055">
    <property type="entry name" value="LDL_receptor-like_sf"/>
</dbReference>
<feature type="chain" id="PRO_5026877055" evidence="8">
    <location>
        <begin position="20"/>
        <end position="517"/>
    </location>
</feature>
<gene>
    <name evidence="11" type="ORF">MCOR_16479</name>
</gene>
<evidence type="ECO:0000313" key="11">
    <source>
        <dbReference type="EMBL" id="CAC5380545.1"/>
    </source>
</evidence>
<dbReference type="Proteomes" id="UP000507470">
    <property type="component" value="Unassembled WGS sequence"/>
</dbReference>
<evidence type="ECO:0000259" key="10">
    <source>
        <dbReference type="PROSITE" id="PS50240"/>
    </source>
</evidence>
<dbReference type="PANTHER" id="PTHR24252:SF7">
    <property type="entry name" value="HYALIN"/>
    <property type="match status" value="1"/>
</dbReference>
<dbReference type="GO" id="GO:0030246">
    <property type="term" value="F:carbohydrate binding"/>
    <property type="evidence" value="ECO:0007669"/>
    <property type="project" value="InterPro"/>
</dbReference>
<dbReference type="EMBL" id="CACVKT020002890">
    <property type="protein sequence ID" value="CAC5380545.1"/>
    <property type="molecule type" value="Genomic_DNA"/>
</dbReference>
<dbReference type="Gene3D" id="2.60.120.740">
    <property type="match status" value="1"/>
</dbReference>
<keyword evidence="11" id="KW-0472">Membrane</keyword>
<dbReference type="InterPro" id="IPR018114">
    <property type="entry name" value="TRYPSIN_HIS"/>
</dbReference>
<keyword evidence="12" id="KW-1185">Reference proteome</keyword>
<dbReference type="GO" id="GO:0004252">
    <property type="term" value="F:serine-type endopeptidase activity"/>
    <property type="evidence" value="ECO:0007669"/>
    <property type="project" value="InterPro"/>
</dbReference>
<dbReference type="CDD" id="cd22823">
    <property type="entry name" value="Gal_Rha_Lectin"/>
    <property type="match status" value="1"/>
</dbReference>
<dbReference type="OrthoDB" id="10012881at2759"/>
<dbReference type="InterPro" id="IPR043504">
    <property type="entry name" value="Peptidase_S1_PA_chymotrypsin"/>
</dbReference>
<dbReference type="Pfam" id="PF00057">
    <property type="entry name" value="Ldl_recept_a"/>
    <property type="match status" value="1"/>
</dbReference>
<accession>A0A6J8B9H8</accession>
<dbReference type="PROSITE" id="PS00135">
    <property type="entry name" value="TRYPSIN_SER"/>
    <property type="match status" value="1"/>
</dbReference>
<comment type="caution">
    <text evidence="5">Lacks conserved residue(s) required for the propagation of feature annotation.</text>
</comment>
<evidence type="ECO:0000256" key="7">
    <source>
        <dbReference type="SAM" id="MobiDB-lite"/>
    </source>
</evidence>
<evidence type="ECO:0000256" key="2">
    <source>
        <dbReference type="ARBA" id="ARBA00022801"/>
    </source>
</evidence>
<dbReference type="PROSITE" id="PS50240">
    <property type="entry name" value="TRYPSIN_DOM"/>
    <property type="match status" value="1"/>
</dbReference>
<dbReference type="InterPro" id="IPR002172">
    <property type="entry name" value="LDrepeatLR_classA_rpt"/>
</dbReference>
<dbReference type="FunFam" id="2.40.10.10:FF:000003">
    <property type="entry name" value="Transmembrane serine protease 3"/>
    <property type="match status" value="1"/>
</dbReference>
<dbReference type="PROSITE" id="PS50228">
    <property type="entry name" value="SUEL_LECTIN"/>
    <property type="match status" value="1"/>
</dbReference>
<evidence type="ECO:0000259" key="9">
    <source>
        <dbReference type="PROSITE" id="PS50228"/>
    </source>
</evidence>
<dbReference type="SMART" id="SM00020">
    <property type="entry name" value="Tryp_SPc"/>
    <property type="match status" value="1"/>
</dbReference>
<dbReference type="InterPro" id="IPR000922">
    <property type="entry name" value="Lectin_gal-bd_dom"/>
</dbReference>
<protein>
    <submittedName>
        <fullName evidence="11">Plasminogen,Anionic trypsin-1,Coagulation factor IX,Transmembrane protease serine 11E,Chymotrypsin B,Trypsin-3,Trypsin-2</fullName>
    </submittedName>
</protein>
<keyword evidence="1 6" id="KW-0645">Protease</keyword>
<dbReference type="SMART" id="SM00192">
    <property type="entry name" value="LDLa"/>
    <property type="match status" value="1"/>
</dbReference>
<dbReference type="InterPro" id="IPR001254">
    <property type="entry name" value="Trypsin_dom"/>
</dbReference>
<keyword evidence="3 6" id="KW-0720">Serine protease</keyword>
<reference evidence="11 12" key="1">
    <citation type="submission" date="2020-06" db="EMBL/GenBank/DDBJ databases">
        <authorList>
            <person name="Li R."/>
            <person name="Bekaert M."/>
        </authorList>
    </citation>
    <scope>NUCLEOTIDE SEQUENCE [LARGE SCALE GENOMIC DNA]</scope>
    <source>
        <strain evidence="12">wild</strain>
    </source>
</reference>
<dbReference type="PRINTS" id="PR00722">
    <property type="entry name" value="CHYMOTRYPSIN"/>
</dbReference>
<dbReference type="InterPro" id="IPR043159">
    <property type="entry name" value="Lectin_gal-bd_sf"/>
</dbReference>
<dbReference type="Gene3D" id="2.40.10.10">
    <property type="entry name" value="Trypsin-like serine proteases"/>
    <property type="match status" value="1"/>
</dbReference>
<feature type="signal peptide" evidence="8">
    <location>
        <begin position="1"/>
        <end position="19"/>
    </location>
</feature>
<dbReference type="CDD" id="cd00112">
    <property type="entry name" value="LDLa"/>
    <property type="match status" value="1"/>
</dbReference>
<sequence>MDLQILVLLLTSCIAIVHAQLKEDIWDPLPKALAPDSDEEMLSDIGNLLYRHNERKPQAATNGKHENKGELSSRAGIYRHYLCNSDNRFVFCNWPKKMNVLIGYWGRSSHTICHHGNIDQNGCTKDVTFKLKEVCDGSSWCRVTASNAFFDNHDPCGGNPNYLNFTYECIDTKDTCKGNSFKCTNSKSCIPMTKTCDGLHNDCGNGDISDEEHCDVIKDKTTTTVTTTTPTTTTTTPTTTTTTPTTTTTTPTTTTTTKPPLVTCGVPVHPAVIDRSLVSRIVNGTEAVEHSWPWQIQLRLSGEHKCGASIINENWVVTASHCFFFDEDITHWKAYAGKHNKDGNDPTQEARNITKRIRYEITGNNPLDGDISLLKLDSPLRFTEAVIPVCLPSRETRVSDTCCVTGWGDVQGTGFADKLKQTEMPFVDKESCSKVAALKDHLTNNMICAGFPEGGRDACQGDSGGPFVCQIGNHWELHGIVSWGLGCAEANMPGVYTNVYTFAKWIKDQIDADKKST</sequence>
<keyword evidence="4" id="KW-1015">Disulfide bond</keyword>
<dbReference type="Pfam" id="PF00089">
    <property type="entry name" value="Trypsin"/>
    <property type="match status" value="1"/>
</dbReference>
<dbReference type="GO" id="GO:0006508">
    <property type="term" value="P:proteolysis"/>
    <property type="evidence" value="ECO:0007669"/>
    <property type="project" value="UniProtKB-KW"/>
</dbReference>
<dbReference type="InterPro" id="IPR001314">
    <property type="entry name" value="Peptidase_S1A"/>
</dbReference>
<dbReference type="PROSITE" id="PS00134">
    <property type="entry name" value="TRYPSIN_HIS"/>
    <property type="match status" value="1"/>
</dbReference>
<keyword evidence="2 6" id="KW-0378">Hydrolase</keyword>
<organism evidence="11 12">
    <name type="scientific">Mytilus coruscus</name>
    <name type="common">Sea mussel</name>
    <dbReference type="NCBI Taxonomy" id="42192"/>
    <lineage>
        <taxon>Eukaryota</taxon>
        <taxon>Metazoa</taxon>
        <taxon>Spiralia</taxon>
        <taxon>Lophotrochozoa</taxon>
        <taxon>Mollusca</taxon>
        <taxon>Bivalvia</taxon>
        <taxon>Autobranchia</taxon>
        <taxon>Pteriomorphia</taxon>
        <taxon>Mytilida</taxon>
        <taxon>Mytiloidea</taxon>
        <taxon>Mytilidae</taxon>
        <taxon>Mytilinae</taxon>
        <taxon>Mytilus</taxon>
    </lineage>
</organism>
<dbReference type="PANTHER" id="PTHR24252">
    <property type="entry name" value="ACROSIN-RELATED"/>
    <property type="match status" value="1"/>
</dbReference>
<dbReference type="InterPro" id="IPR033116">
    <property type="entry name" value="TRYPSIN_SER"/>
</dbReference>
<dbReference type="CDD" id="cd00190">
    <property type="entry name" value="Tryp_SPc"/>
    <property type="match status" value="1"/>
</dbReference>
<dbReference type="AlphaFoldDB" id="A0A6J8B9H8"/>
<feature type="region of interest" description="Disordered" evidence="7">
    <location>
        <begin position="226"/>
        <end position="258"/>
    </location>
</feature>
<proteinExistence type="predicted"/>
<dbReference type="PROSITE" id="PS50068">
    <property type="entry name" value="LDLRA_2"/>
    <property type="match status" value="1"/>
</dbReference>
<evidence type="ECO:0000256" key="5">
    <source>
        <dbReference type="PROSITE-ProRule" id="PRU00124"/>
    </source>
</evidence>
<keyword evidence="8" id="KW-0732">Signal</keyword>
<feature type="domain" description="SUEL-type lectin" evidence="9">
    <location>
        <begin position="82"/>
        <end position="170"/>
    </location>
</feature>